<accession>A0ABR8RY89</accession>
<evidence type="ECO:0000259" key="8">
    <source>
        <dbReference type="PROSITE" id="PS50893"/>
    </source>
</evidence>
<dbReference type="InterPro" id="IPR011527">
    <property type="entry name" value="ABC1_TM_dom"/>
</dbReference>
<evidence type="ECO:0000313" key="10">
    <source>
        <dbReference type="EMBL" id="MBD7956205.1"/>
    </source>
</evidence>
<dbReference type="Pfam" id="PF00005">
    <property type="entry name" value="ABC_tran"/>
    <property type="match status" value="1"/>
</dbReference>
<keyword evidence="2 7" id="KW-0812">Transmembrane</keyword>
<dbReference type="PROSITE" id="PS50929">
    <property type="entry name" value="ABC_TM1F"/>
    <property type="match status" value="1"/>
</dbReference>
<feature type="transmembrane region" description="Helical" evidence="7">
    <location>
        <begin position="174"/>
        <end position="197"/>
    </location>
</feature>
<dbReference type="InterPro" id="IPR017871">
    <property type="entry name" value="ABC_transporter-like_CS"/>
</dbReference>
<dbReference type="EMBL" id="JACSQP010000001">
    <property type="protein sequence ID" value="MBD7956205.1"/>
    <property type="molecule type" value="Genomic_DNA"/>
</dbReference>
<dbReference type="SMART" id="SM00382">
    <property type="entry name" value="AAA"/>
    <property type="match status" value="1"/>
</dbReference>
<feature type="domain" description="ABC transmembrane type-1" evidence="9">
    <location>
        <begin position="33"/>
        <end position="315"/>
    </location>
</feature>
<evidence type="ECO:0000256" key="4">
    <source>
        <dbReference type="ARBA" id="ARBA00022840"/>
    </source>
</evidence>
<dbReference type="InterPro" id="IPR014216">
    <property type="entry name" value="ABC_transptr_CydD"/>
</dbReference>
<keyword evidence="4" id="KW-0067">ATP-binding</keyword>
<dbReference type="SUPFAM" id="SSF52540">
    <property type="entry name" value="P-loop containing nucleoside triphosphate hydrolases"/>
    <property type="match status" value="1"/>
</dbReference>
<evidence type="ECO:0000256" key="6">
    <source>
        <dbReference type="ARBA" id="ARBA00023136"/>
    </source>
</evidence>
<keyword evidence="3" id="KW-0547">Nucleotide-binding</keyword>
<feature type="domain" description="ABC transporter" evidence="8">
    <location>
        <begin position="355"/>
        <end position="566"/>
    </location>
</feature>
<protein>
    <submittedName>
        <fullName evidence="10">Thiol reductant ABC exporter subunit CydD</fullName>
    </submittedName>
</protein>
<evidence type="ECO:0000256" key="7">
    <source>
        <dbReference type="SAM" id="Phobius"/>
    </source>
</evidence>
<comment type="caution">
    <text evidence="10">The sequence shown here is derived from an EMBL/GenBank/DDBJ whole genome shotgun (WGS) entry which is preliminary data.</text>
</comment>
<dbReference type="InterPro" id="IPR036640">
    <property type="entry name" value="ABC1_TM_sf"/>
</dbReference>
<dbReference type="CDD" id="cd03228">
    <property type="entry name" value="ABCC_MRP_Like"/>
    <property type="match status" value="1"/>
</dbReference>
<keyword evidence="11" id="KW-1185">Reference proteome</keyword>
<keyword evidence="5 7" id="KW-1133">Transmembrane helix</keyword>
<dbReference type="PANTHER" id="PTHR24221">
    <property type="entry name" value="ATP-BINDING CASSETTE SUB-FAMILY B"/>
    <property type="match status" value="1"/>
</dbReference>
<evidence type="ECO:0000259" key="9">
    <source>
        <dbReference type="PROSITE" id="PS50929"/>
    </source>
</evidence>
<evidence type="ECO:0000256" key="2">
    <source>
        <dbReference type="ARBA" id="ARBA00022692"/>
    </source>
</evidence>
<reference evidence="10 11" key="1">
    <citation type="submission" date="2020-08" db="EMBL/GenBank/DDBJ databases">
        <title>A Genomic Blueprint of the Chicken Gut Microbiome.</title>
        <authorList>
            <person name="Gilroy R."/>
            <person name="Ravi A."/>
            <person name="Getino M."/>
            <person name="Pursley I."/>
            <person name="Horton D.L."/>
            <person name="Alikhan N.-F."/>
            <person name="Baker D."/>
            <person name="Gharbi K."/>
            <person name="Hall N."/>
            <person name="Watson M."/>
            <person name="Adriaenssens E.M."/>
            <person name="Foster-Nyarko E."/>
            <person name="Jarju S."/>
            <person name="Secka A."/>
            <person name="Antonio M."/>
            <person name="Oren A."/>
            <person name="Chaudhuri R."/>
            <person name="La Ragione R.M."/>
            <person name="Hildebrand F."/>
            <person name="Pallen M.J."/>
        </authorList>
    </citation>
    <scope>NUCLEOTIDE SEQUENCE [LARGE SCALE GENOMIC DNA]</scope>
    <source>
        <strain evidence="10 11">Sa4CUA7</strain>
    </source>
</reference>
<dbReference type="Gene3D" id="1.20.1560.10">
    <property type="entry name" value="ABC transporter type 1, transmembrane domain"/>
    <property type="match status" value="1"/>
</dbReference>
<evidence type="ECO:0000313" key="11">
    <source>
        <dbReference type="Proteomes" id="UP000648352"/>
    </source>
</evidence>
<gene>
    <name evidence="10" type="primary">cydD</name>
    <name evidence="10" type="ORF">H9651_00960</name>
</gene>
<feature type="transmembrane region" description="Helical" evidence="7">
    <location>
        <begin position="30"/>
        <end position="52"/>
    </location>
</feature>
<evidence type="ECO:0000256" key="1">
    <source>
        <dbReference type="ARBA" id="ARBA00004651"/>
    </source>
</evidence>
<dbReference type="InterPro" id="IPR003593">
    <property type="entry name" value="AAA+_ATPase"/>
</dbReference>
<dbReference type="RefSeq" id="WP_191717232.1">
    <property type="nucleotide sequence ID" value="NZ_JACSQP010000001.1"/>
</dbReference>
<evidence type="ECO:0000256" key="5">
    <source>
        <dbReference type="ARBA" id="ARBA00022989"/>
    </source>
</evidence>
<evidence type="ECO:0000256" key="3">
    <source>
        <dbReference type="ARBA" id="ARBA00022741"/>
    </source>
</evidence>
<name>A0ABR8RY89_9MICO</name>
<dbReference type="NCBIfam" id="TIGR02857">
    <property type="entry name" value="CydD"/>
    <property type="match status" value="1"/>
</dbReference>
<feature type="transmembrane region" description="Helical" evidence="7">
    <location>
        <begin position="252"/>
        <end position="278"/>
    </location>
</feature>
<feature type="transmembrane region" description="Helical" evidence="7">
    <location>
        <begin position="151"/>
        <end position="168"/>
    </location>
</feature>
<proteinExistence type="predicted"/>
<feature type="transmembrane region" description="Helical" evidence="7">
    <location>
        <begin position="72"/>
        <end position="89"/>
    </location>
</feature>
<keyword evidence="6 7" id="KW-0472">Membrane</keyword>
<sequence length="566" mass="60380">MASQDADAPPRVGGRPLDPRLLRYARASRAFFVTLGAIGLAQTLVIVAFAWLLTRAIVAAIDGVPWPELAGILAPLAGVVAARACLVWLREFVTARASARVQAQLRTHLVDAVDVLGPGWLASHNSAQLAVTAGRGLDALDAYFGRYLPQLVQTVIATPVIVLVMWWMDWISGLTVVITIPLIPFFMILIGMSTRAVQNRQWQTLRQLAARFADTVRGLSTLTIFGRQHRAVASITRVTESYREQTMRVLRVSFLSGFALELLASLSVAIIAVSIGFRLLDGELTLLVGLFVLLLAPEAYLPLRQVGVQFHAAAEGVSATDDVFAVLDEAREARRSRPARYHAATPDVPARSTFPRPPLVVRGLRVRYGDRTLAPVDFTVDAGELVLLEGASGAGKSSVLAALRGAATFDGEATLGGVPVADLTPDRWLAWAGQHPGLIAGTVAQNVALGDVQADLSTVSRALNLAGAGELDAAHDLGVQGAGLSGGQAQRVAVARAIYRYLRGAASVIALDEPSAALDATTEDLLWRSLRRLTDNGATVLLISHRTTARAYADRVVRLEPAEVPA</sequence>
<dbReference type="CDD" id="cd18584">
    <property type="entry name" value="ABC_6TM_AarD_CydD"/>
    <property type="match status" value="1"/>
</dbReference>
<dbReference type="PROSITE" id="PS00211">
    <property type="entry name" value="ABC_TRANSPORTER_1"/>
    <property type="match status" value="1"/>
</dbReference>
<organism evidence="10 11">
    <name type="scientific">Microbacterium pullorum</name>
    <dbReference type="NCBI Taxonomy" id="2762236"/>
    <lineage>
        <taxon>Bacteria</taxon>
        <taxon>Bacillati</taxon>
        <taxon>Actinomycetota</taxon>
        <taxon>Actinomycetes</taxon>
        <taxon>Micrococcales</taxon>
        <taxon>Microbacteriaceae</taxon>
        <taxon>Microbacterium</taxon>
    </lineage>
</organism>
<dbReference type="InterPro" id="IPR003439">
    <property type="entry name" value="ABC_transporter-like_ATP-bd"/>
</dbReference>
<dbReference type="PROSITE" id="PS50893">
    <property type="entry name" value="ABC_TRANSPORTER_2"/>
    <property type="match status" value="1"/>
</dbReference>
<dbReference type="Gene3D" id="3.40.50.300">
    <property type="entry name" value="P-loop containing nucleotide triphosphate hydrolases"/>
    <property type="match status" value="1"/>
</dbReference>
<dbReference type="InterPro" id="IPR027417">
    <property type="entry name" value="P-loop_NTPase"/>
</dbReference>
<dbReference type="PANTHER" id="PTHR24221:SF590">
    <property type="entry name" value="COMPONENT LINKED WITH THE ASSEMBLY OF CYTOCHROME' TRANSPORT TRANSMEMBRANE ATP-BINDING PROTEIN ABC TRANSPORTER CYDD-RELATED"/>
    <property type="match status" value="1"/>
</dbReference>
<dbReference type="Proteomes" id="UP000648352">
    <property type="component" value="Unassembled WGS sequence"/>
</dbReference>
<dbReference type="InterPro" id="IPR039421">
    <property type="entry name" value="Type_1_exporter"/>
</dbReference>
<dbReference type="SUPFAM" id="SSF90123">
    <property type="entry name" value="ABC transporter transmembrane region"/>
    <property type="match status" value="1"/>
</dbReference>
<comment type="subcellular location">
    <subcellularLocation>
        <location evidence="1">Cell membrane</location>
        <topology evidence="1">Multi-pass membrane protein</topology>
    </subcellularLocation>
</comment>
<dbReference type="Pfam" id="PF00664">
    <property type="entry name" value="ABC_membrane"/>
    <property type="match status" value="1"/>
</dbReference>